<dbReference type="EMBL" id="LSRX01003719">
    <property type="protein sequence ID" value="OLP74444.1"/>
    <property type="molecule type" value="Genomic_DNA"/>
</dbReference>
<organism evidence="2 3">
    <name type="scientific">Symbiodinium microadriaticum</name>
    <name type="common">Dinoflagellate</name>
    <name type="synonym">Zooxanthella microadriatica</name>
    <dbReference type="NCBI Taxonomy" id="2951"/>
    <lineage>
        <taxon>Eukaryota</taxon>
        <taxon>Sar</taxon>
        <taxon>Alveolata</taxon>
        <taxon>Dinophyceae</taxon>
        <taxon>Suessiales</taxon>
        <taxon>Symbiodiniaceae</taxon>
        <taxon>Symbiodinium</taxon>
    </lineage>
</organism>
<gene>
    <name evidence="2" type="ORF">AK812_SmicGene46014</name>
</gene>
<sequence length="72" mass="8013">MSAASIKFWELAKHLQKVKGRIVYRGDCAKDEEGAAADEPFSEGGEVEAVRPRGILREKERGPEKSRTQLAK</sequence>
<comment type="caution">
    <text evidence="2">The sequence shown here is derived from an EMBL/GenBank/DDBJ whole genome shotgun (WGS) entry which is preliminary data.</text>
</comment>
<accession>A0A1Q9BUY1</accession>
<evidence type="ECO:0000256" key="1">
    <source>
        <dbReference type="SAM" id="MobiDB-lite"/>
    </source>
</evidence>
<feature type="region of interest" description="Disordered" evidence="1">
    <location>
        <begin position="34"/>
        <end position="72"/>
    </location>
</feature>
<evidence type="ECO:0000313" key="3">
    <source>
        <dbReference type="Proteomes" id="UP000186817"/>
    </source>
</evidence>
<keyword evidence="3" id="KW-1185">Reference proteome</keyword>
<evidence type="ECO:0000313" key="2">
    <source>
        <dbReference type="EMBL" id="OLP74444.1"/>
    </source>
</evidence>
<dbReference type="AlphaFoldDB" id="A0A1Q9BUY1"/>
<name>A0A1Q9BUY1_SYMMI</name>
<reference evidence="2 3" key="1">
    <citation type="submission" date="2016-02" db="EMBL/GenBank/DDBJ databases">
        <title>Genome analysis of coral dinoflagellate symbionts highlights evolutionary adaptations to a symbiotic lifestyle.</title>
        <authorList>
            <person name="Aranda M."/>
            <person name="Li Y."/>
            <person name="Liew Y.J."/>
            <person name="Baumgarten S."/>
            <person name="Simakov O."/>
            <person name="Wilson M."/>
            <person name="Piel J."/>
            <person name="Ashoor H."/>
            <person name="Bougouffa S."/>
            <person name="Bajic V.B."/>
            <person name="Ryu T."/>
            <person name="Ravasi T."/>
            <person name="Bayer T."/>
            <person name="Micklem G."/>
            <person name="Kim H."/>
            <person name="Bhak J."/>
            <person name="Lajeunesse T.C."/>
            <person name="Voolstra C.R."/>
        </authorList>
    </citation>
    <scope>NUCLEOTIDE SEQUENCE [LARGE SCALE GENOMIC DNA]</scope>
    <source>
        <strain evidence="2 3">CCMP2467</strain>
    </source>
</reference>
<proteinExistence type="predicted"/>
<feature type="compositionally biased region" description="Basic and acidic residues" evidence="1">
    <location>
        <begin position="48"/>
        <end position="72"/>
    </location>
</feature>
<feature type="non-terminal residue" evidence="2">
    <location>
        <position position="72"/>
    </location>
</feature>
<protein>
    <submittedName>
        <fullName evidence="2">Uncharacterized protein</fullName>
    </submittedName>
</protein>
<dbReference type="Proteomes" id="UP000186817">
    <property type="component" value="Unassembled WGS sequence"/>
</dbReference>